<dbReference type="Pfam" id="PF00595">
    <property type="entry name" value="PDZ"/>
    <property type="match status" value="2"/>
</dbReference>
<gene>
    <name evidence="3" type="ORF">SBAD_LOCUS1742</name>
</gene>
<name>A0A183IDP8_9BILA</name>
<dbReference type="InterPro" id="IPR051342">
    <property type="entry name" value="PDZ_scaffold"/>
</dbReference>
<keyword evidence="4" id="KW-1185">Reference proteome</keyword>
<feature type="domain" description="PDZ" evidence="2">
    <location>
        <begin position="29"/>
        <end position="112"/>
    </location>
</feature>
<reference evidence="3 4" key="2">
    <citation type="submission" date="2018-11" db="EMBL/GenBank/DDBJ databases">
        <authorList>
            <consortium name="Pathogen Informatics"/>
        </authorList>
    </citation>
    <scope>NUCLEOTIDE SEQUENCE [LARGE SCALE GENOMIC DNA]</scope>
</reference>
<dbReference type="WBParaSite" id="SBAD_0000183001-mRNA-1">
    <property type="protein sequence ID" value="SBAD_0000183001-mRNA-1"/>
    <property type="gene ID" value="SBAD_0000183001"/>
</dbReference>
<dbReference type="Proteomes" id="UP000270296">
    <property type="component" value="Unassembled WGS sequence"/>
</dbReference>
<evidence type="ECO:0000313" key="4">
    <source>
        <dbReference type="Proteomes" id="UP000270296"/>
    </source>
</evidence>
<sequence>EQAKHINGFKDVIAHDPATCSITPGRETLIEIDKNGQGLGISLVGGSDTILGSTVIHEIYADGAAAKDGRLQPGDQLFQVNGHSLRNVTHKVAISFLRQTPTKVRLVVFRDPEMITNLMSPGLIYDIFDVELNKKPGRGLGLSIVGRKHEPGVFVSEIVKGGVADADGRLMPGDQLLAVNGNDISKAYREEAAALMKTTMGAVKLKIGRLKGTSPSSKEFQQRGVASSMNQQKVVPQSESSDSKISPPNHVIVNFLLKFSGKKPSSEHTGPPNDIINVELNKTPEEPWGMGIGKRTKGIYITSIMPNSAVVGKLVQPTSQYIPLVLICHVRRH</sequence>
<dbReference type="PANTHER" id="PTHR19964:SF84">
    <property type="entry name" value="LIGAND OF NUMB PROTEIN X 2-LIKE ISOFORM X1"/>
    <property type="match status" value="1"/>
</dbReference>
<dbReference type="EMBL" id="UZAM01006937">
    <property type="protein sequence ID" value="VDO95347.1"/>
    <property type="molecule type" value="Genomic_DNA"/>
</dbReference>
<dbReference type="AlphaFoldDB" id="A0A183IDP8"/>
<dbReference type="PROSITE" id="PS50106">
    <property type="entry name" value="PDZ"/>
    <property type="match status" value="2"/>
</dbReference>
<organism evidence="5">
    <name type="scientific">Soboliphyme baturini</name>
    <dbReference type="NCBI Taxonomy" id="241478"/>
    <lineage>
        <taxon>Eukaryota</taxon>
        <taxon>Metazoa</taxon>
        <taxon>Ecdysozoa</taxon>
        <taxon>Nematoda</taxon>
        <taxon>Enoplea</taxon>
        <taxon>Dorylaimia</taxon>
        <taxon>Dioctophymatida</taxon>
        <taxon>Dioctophymatoidea</taxon>
        <taxon>Soboliphymatidae</taxon>
        <taxon>Soboliphyme</taxon>
    </lineage>
</organism>
<dbReference type="InterPro" id="IPR036034">
    <property type="entry name" value="PDZ_sf"/>
</dbReference>
<feature type="region of interest" description="Disordered" evidence="1">
    <location>
        <begin position="212"/>
        <end position="245"/>
    </location>
</feature>
<dbReference type="FunFam" id="2.30.42.10:FF:000038">
    <property type="entry name" value="Multiple PDZ domain protein isoform X1"/>
    <property type="match status" value="1"/>
</dbReference>
<reference evidence="5" key="1">
    <citation type="submission" date="2016-06" db="UniProtKB">
        <authorList>
            <consortium name="WormBaseParasite"/>
        </authorList>
    </citation>
    <scope>IDENTIFICATION</scope>
</reference>
<dbReference type="SMART" id="SM00228">
    <property type="entry name" value="PDZ"/>
    <property type="match status" value="2"/>
</dbReference>
<evidence type="ECO:0000313" key="3">
    <source>
        <dbReference type="EMBL" id="VDO95347.1"/>
    </source>
</evidence>
<dbReference type="OrthoDB" id="6022711at2759"/>
<dbReference type="CDD" id="cd06674">
    <property type="entry name" value="PDZ11_MUPP1-PDZ9_PATJ-like"/>
    <property type="match status" value="1"/>
</dbReference>
<feature type="domain" description="PDZ" evidence="2">
    <location>
        <begin position="129"/>
        <end position="211"/>
    </location>
</feature>
<evidence type="ECO:0000259" key="2">
    <source>
        <dbReference type="PROSITE" id="PS50106"/>
    </source>
</evidence>
<accession>A0A183IDP8</accession>
<protein>
    <submittedName>
        <fullName evidence="5">PDZ domain-containing protein</fullName>
    </submittedName>
</protein>
<evidence type="ECO:0000313" key="5">
    <source>
        <dbReference type="WBParaSite" id="SBAD_0000183001-mRNA-1"/>
    </source>
</evidence>
<proteinExistence type="predicted"/>
<evidence type="ECO:0000256" key="1">
    <source>
        <dbReference type="SAM" id="MobiDB-lite"/>
    </source>
</evidence>
<dbReference type="InterPro" id="IPR001478">
    <property type="entry name" value="PDZ"/>
</dbReference>
<dbReference type="SUPFAM" id="SSF50156">
    <property type="entry name" value="PDZ domain-like"/>
    <property type="match status" value="2"/>
</dbReference>
<dbReference type="PANTHER" id="PTHR19964">
    <property type="entry name" value="MULTIPLE PDZ DOMAIN PROTEIN"/>
    <property type="match status" value="1"/>
</dbReference>
<dbReference type="CDD" id="cd06673">
    <property type="entry name" value="PDZ10_MUPP1-PDZ8_PATJ-like"/>
    <property type="match status" value="1"/>
</dbReference>
<feature type="compositionally biased region" description="Polar residues" evidence="1">
    <location>
        <begin position="213"/>
        <end position="245"/>
    </location>
</feature>
<dbReference type="Gene3D" id="2.30.42.10">
    <property type="match status" value="2"/>
</dbReference>